<dbReference type="InterPro" id="IPR036396">
    <property type="entry name" value="Cyt_P450_sf"/>
</dbReference>
<evidence type="ECO:0000256" key="3">
    <source>
        <dbReference type="SAM" id="MobiDB-lite"/>
    </source>
</evidence>
<gene>
    <name evidence="4" type="ORF">OG913_04865</name>
</gene>
<organism evidence="4 5">
    <name type="scientific">Microbispora hainanensis</name>
    <dbReference type="NCBI Taxonomy" id="568844"/>
    <lineage>
        <taxon>Bacteria</taxon>
        <taxon>Bacillati</taxon>
        <taxon>Actinomycetota</taxon>
        <taxon>Actinomycetes</taxon>
        <taxon>Streptosporangiales</taxon>
        <taxon>Streptosporangiaceae</taxon>
        <taxon>Microbispora</taxon>
    </lineage>
</organism>
<keyword evidence="2" id="KW-0503">Monooxygenase</keyword>
<dbReference type="RefSeq" id="WP_147945295.1">
    <property type="nucleotide sequence ID" value="NZ_CP108085.1"/>
</dbReference>
<keyword evidence="2" id="KW-0479">Metal-binding</keyword>
<sequence>MTTTAGGLGRASDWDPTAPETFDSSHEVYAGLRRRCPVPWSDAFGGFWAATRYEDVVRVARDSETFSTAVQNVVPHVPRTQRRPPLHFDPPEHGIYRAPMDRVLRRSVVRRLEPAFAEAARELLGPLLARGGGDYSREFALPYAAQCFAIFLGLPVERVLEIRRIGVAYSFAIQEMDRAGVMAASEELYAIARAIVEDRRADPRDPDEDLVSSLLRASADPERPIPYDMVVATVRQTIVAGIGAPHAALGSAAVHLSRDPGLQDRLRADPGLLPAAVEELLRLYAPYRVFARTATRDVELGGRTVRAGEAIAMIFPSANRDEAVFDEADRLDLERRPNRHLAFGRGAHRCPGAAMARLEMTAALGELLAGTSRVEPDGEVEMFNWLEFGPRSAPLRLVPR</sequence>
<dbReference type="PRINTS" id="PR00359">
    <property type="entry name" value="BP450"/>
</dbReference>
<dbReference type="EMBL" id="CP108085">
    <property type="protein sequence ID" value="WUP76357.1"/>
    <property type="molecule type" value="Genomic_DNA"/>
</dbReference>
<evidence type="ECO:0000313" key="4">
    <source>
        <dbReference type="EMBL" id="WUP76357.1"/>
    </source>
</evidence>
<dbReference type="Proteomes" id="UP001432011">
    <property type="component" value="Chromosome"/>
</dbReference>
<keyword evidence="2" id="KW-0349">Heme</keyword>
<keyword evidence="2" id="KW-0560">Oxidoreductase</keyword>
<dbReference type="InterPro" id="IPR002397">
    <property type="entry name" value="Cyt_P450_B"/>
</dbReference>
<name>A0ABZ1SVF8_9ACTN</name>
<dbReference type="Gene3D" id="1.10.630.10">
    <property type="entry name" value="Cytochrome P450"/>
    <property type="match status" value="1"/>
</dbReference>
<comment type="similarity">
    <text evidence="1 2">Belongs to the cytochrome P450 family.</text>
</comment>
<reference evidence="4" key="1">
    <citation type="submission" date="2022-10" db="EMBL/GenBank/DDBJ databases">
        <title>The complete genomes of actinobacterial strains from the NBC collection.</title>
        <authorList>
            <person name="Joergensen T.S."/>
            <person name="Alvarez Arevalo M."/>
            <person name="Sterndorff E.B."/>
            <person name="Faurdal D."/>
            <person name="Vuksanovic O."/>
            <person name="Mourched A.-S."/>
            <person name="Charusanti P."/>
            <person name="Shaw S."/>
            <person name="Blin K."/>
            <person name="Weber T."/>
        </authorList>
    </citation>
    <scope>NUCLEOTIDE SEQUENCE</scope>
    <source>
        <strain evidence="4">NBC_00254</strain>
    </source>
</reference>
<dbReference type="InterPro" id="IPR001128">
    <property type="entry name" value="Cyt_P450"/>
</dbReference>
<dbReference type="PANTHER" id="PTHR46696">
    <property type="entry name" value="P450, PUTATIVE (EUROFUNG)-RELATED"/>
    <property type="match status" value="1"/>
</dbReference>
<evidence type="ECO:0000313" key="5">
    <source>
        <dbReference type="Proteomes" id="UP001432011"/>
    </source>
</evidence>
<dbReference type="InterPro" id="IPR017972">
    <property type="entry name" value="Cyt_P450_CS"/>
</dbReference>
<dbReference type="SUPFAM" id="SSF48264">
    <property type="entry name" value="Cytochrome P450"/>
    <property type="match status" value="1"/>
</dbReference>
<feature type="region of interest" description="Disordered" evidence="3">
    <location>
        <begin position="1"/>
        <end position="20"/>
    </location>
</feature>
<evidence type="ECO:0000256" key="1">
    <source>
        <dbReference type="ARBA" id="ARBA00010617"/>
    </source>
</evidence>
<dbReference type="PROSITE" id="PS00086">
    <property type="entry name" value="CYTOCHROME_P450"/>
    <property type="match status" value="1"/>
</dbReference>
<keyword evidence="5" id="KW-1185">Reference proteome</keyword>
<evidence type="ECO:0000256" key="2">
    <source>
        <dbReference type="RuleBase" id="RU000461"/>
    </source>
</evidence>
<proteinExistence type="inferred from homology"/>
<accession>A0ABZ1SVF8</accession>
<keyword evidence="2" id="KW-0408">Iron</keyword>
<protein>
    <submittedName>
        <fullName evidence="4">Cytochrome P450</fullName>
    </submittedName>
</protein>
<dbReference type="PANTHER" id="PTHR46696:SF6">
    <property type="entry name" value="P450, PUTATIVE (EUROFUNG)-RELATED"/>
    <property type="match status" value="1"/>
</dbReference>
<dbReference type="Pfam" id="PF00067">
    <property type="entry name" value="p450"/>
    <property type="match status" value="1"/>
</dbReference>